<organism evidence="5 6">
    <name type="scientific">Saccharothrix saharensis</name>
    <dbReference type="NCBI Taxonomy" id="571190"/>
    <lineage>
        <taxon>Bacteria</taxon>
        <taxon>Bacillati</taxon>
        <taxon>Actinomycetota</taxon>
        <taxon>Actinomycetes</taxon>
        <taxon>Pseudonocardiales</taxon>
        <taxon>Pseudonocardiaceae</taxon>
        <taxon>Saccharothrix</taxon>
    </lineage>
</organism>
<sequence length="162" mass="16592">MARFRSSVHAAGVVTVTAALLTAVLTTSASACSCLPGTEGQRFYQASHVFAGVVLGEALEAGDPATSYDDKYRYAVAVGREYKGDVPDRVDVLTTTTGSMCGIRLSVGVEYVVFAHGDSADGRVESHLCSGTRPASAGPPVTTLPSSSTTTPPTTTCATATP</sequence>
<reference evidence="5 6" key="1">
    <citation type="submission" date="2019-06" db="EMBL/GenBank/DDBJ databases">
        <title>Sequencing the genomes of 1000 actinobacteria strains.</title>
        <authorList>
            <person name="Klenk H.-P."/>
        </authorList>
    </citation>
    <scope>NUCLEOTIDE SEQUENCE [LARGE SCALE GENOMIC DNA]</scope>
    <source>
        <strain evidence="5 6">DSM 45456</strain>
    </source>
</reference>
<feature type="signal peptide" evidence="4">
    <location>
        <begin position="1"/>
        <end position="31"/>
    </location>
</feature>
<protein>
    <submittedName>
        <fullName evidence="5">Tissue inhibitor of metalloproteinase</fullName>
    </submittedName>
</protein>
<evidence type="ECO:0000313" key="5">
    <source>
        <dbReference type="EMBL" id="TQM84314.1"/>
    </source>
</evidence>
<dbReference type="InterPro" id="IPR001820">
    <property type="entry name" value="TIMP"/>
</dbReference>
<evidence type="ECO:0000313" key="6">
    <source>
        <dbReference type="Proteomes" id="UP000316628"/>
    </source>
</evidence>
<dbReference type="GO" id="GO:0008191">
    <property type="term" value="F:metalloendopeptidase inhibitor activity"/>
    <property type="evidence" value="ECO:0007669"/>
    <property type="project" value="InterPro"/>
</dbReference>
<feature type="region of interest" description="Disordered" evidence="3">
    <location>
        <begin position="125"/>
        <end position="162"/>
    </location>
</feature>
<dbReference type="Pfam" id="PF00965">
    <property type="entry name" value="TIMP"/>
    <property type="match status" value="1"/>
</dbReference>
<evidence type="ECO:0000256" key="2">
    <source>
        <dbReference type="ARBA" id="ARBA00022525"/>
    </source>
</evidence>
<accession>A0A543JNG2</accession>
<dbReference type="OrthoDB" id="3691513at2"/>
<dbReference type="PANTHER" id="PTHR11844:SF33">
    <property type="entry name" value="TISSUE INHIBITOR OF METALLOPROTEINASE"/>
    <property type="match status" value="1"/>
</dbReference>
<evidence type="ECO:0000256" key="4">
    <source>
        <dbReference type="SAM" id="SignalP"/>
    </source>
</evidence>
<comment type="caution">
    <text evidence="5">The sequence shown here is derived from an EMBL/GenBank/DDBJ whole genome shotgun (WGS) entry which is preliminary data.</text>
</comment>
<dbReference type="GO" id="GO:0051045">
    <property type="term" value="P:negative regulation of membrane protein ectodomain proteolysis"/>
    <property type="evidence" value="ECO:0007669"/>
    <property type="project" value="TreeGrafter"/>
</dbReference>
<dbReference type="Gene3D" id="2.40.50.120">
    <property type="match status" value="1"/>
</dbReference>
<comment type="subcellular location">
    <subcellularLocation>
        <location evidence="1">Secreted</location>
    </subcellularLocation>
</comment>
<keyword evidence="4" id="KW-0732">Signal</keyword>
<feature type="chain" id="PRO_5022002898" evidence="4">
    <location>
        <begin position="32"/>
        <end position="162"/>
    </location>
</feature>
<dbReference type="GO" id="GO:0005615">
    <property type="term" value="C:extracellular space"/>
    <property type="evidence" value="ECO:0007669"/>
    <property type="project" value="TreeGrafter"/>
</dbReference>
<gene>
    <name evidence="5" type="ORF">FHX81_6758</name>
</gene>
<dbReference type="PANTHER" id="PTHR11844">
    <property type="entry name" value="METALLOPROTEASE INHIBITOR"/>
    <property type="match status" value="1"/>
</dbReference>
<dbReference type="SUPFAM" id="SSF50242">
    <property type="entry name" value="TIMP-like"/>
    <property type="match status" value="1"/>
</dbReference>
<dbReference type="EMBL" id="VFPP01000001">
    <property type="protein sequence ID" value="TQM84314.1"/>
    <property type="molecule type" value="Genomic_DNA"/>
</dbReference>
<evidence type="ECO:0000256" key="1">
    <source>
        <dbReference type="ARBA" id="ARBA00004613"/>
    </source>
</evidence>
<dbReference type="GO" id="GO:0002020">
    <property type="term" value="F:protease binding"/>
    <property type="evidence" value="ECO:0007669"/>
    <property type="project" value="TreeGrafter"/>
</dbReference>
<dbReference type="AlphaFoldDB" id="A0A543JNG2"/>
<evidence type="ECO:0000256" key="3">
    <source>
        <dbReference type="SAM" id="MobiDB-lite"/>
    </source>
</evidence>
<dbReference type="GO" id="GO:0031012">
    <property type="term" value="C:extracellular matrix"/>
    <property type="evidence" value="ECO:0007669"/>
    <property type="project" value="TreeGrafter"/>
</dbReference>
<dbReference type="PROSITE" id="PS51257">
    <property type="entry name" value="PROKAR_LIPOPROTEIN"/>
    <property type="match status" value="1"/>
</dbReference>
<proteinExistence type="predicted"/>
<dbReference type="InterPro" id="IPR008993">
    <property type="entry name" value="TIMP-like_OB-fold"/>
</dbReference>
<dbReference type="RefSeq" id="WP_141982518.1">
    <property type="nucleotide sequence ID" value="NZ_VFPP01000001.1"/>
</dbReference>
<keyword evidence="2" id="KW-0964">Secreted</keyword>
<feature type="compositionally biased region" description="Low complexity" evidence="3">
    <location>
        <begin position="139"/>
        <end position="162"/>
    </location>
</feature>
<dbReference type="Proteomes" id="UP000316628">
    <property type="component" value="Unassembled WGS sequence"/>
</dbReference>
<name>A0A543JNG2_9PSEU</name>
<keyword evidence="6" id="KW-1185">Reference proteome</keyword>